<evidence type="ECO:0000313" key="2">
    <source>
        <dbReference type="EMBL" id="CNH53532.1"/>
    </source>
</evidence>
<evidence type="ECO:0008006" key="6">
    <source>
        <dbReference type="Google" id="ProtNLM"/>
    </source>
</evidence>
<keyword evidence="4" id="KW-1185">Reference proteome</keyword>
<organism evidence="2 5">
    <name type="scientific">Yersinia pekkanenii</name>
    <dbReference type="NCBI Taxonomy" id="1288385"/>
    <lineage>
        <taxon>Bacteria</taxon>
        <taxon>Pseudomonadati</taxon>
        <taxon>Pseudomonadota</taxon>
        <taxon>Gammaproteobacteria</taxon>
        <taxon>Enterobacterales</taxon>
        <taxon>Yersiniaceae</taxon>
        <taxon>Yersinia</taxon>
    </lineage>
</organism>
<dbReference type="RefSeq" id="WP_049611900.1">
    <property type="nucleotide sequence ID" value="NZ_CAWMMU010000012.1"/>
</dbReference>
<dbReference type="OrthoDB" id="6637804at2"/>
<sequence>MDSWAEDDVTYPSNNADVPNKTEPKQELQATGFAPTYIDSGGNLVIGDGVTAQHMNYIICDLYRKYRELRDRIQVLEGGAGG</sequence>
<proteinExistence type="predicted"/>
<evidence type="ECO:0000256" key="1">
    <source>
        <dbReference type="SAM" id="MobiDB-lite"/>
    </source>
</evidence>
<feature type="region of interest" description="Disordered" evidence="1">
    <location>
        <begin position="1"/>
        <end position="28"/>
    </location>
</feature>
<name>A0A0T9P9Z0_9GAMM</name>
<protein>
    <recommendedName>
        <fullName evidence="6">Phosphoglycolate phosphatase</fullName>
    </recommendedName>
</protein>
<dbReference type="Proteomes" id="UP000045840">
    <property type="component" value="Unassembled WGS sequence"/>
</dbReference>
<evidence type="ECO:0000313" key="5">
    <source>
        <dbReference type="Proteomes" id="UP000045840"/>
    </source>
</evidence>
<dbReference type="EMBL" id="CWJL01000012">
    <property type="protein sequence ID" value="CRY67550.1"/>
    <property type="molecule type" value="Genomic_DNA"/>
</dbReference>
<reference evidence="2" key="3">
    <citation type="submission" date="2015-03" db="EMBL/GenBank/DDBJ databases">
        <authorList>
            <person name="Murphy D."/>
        </authorList>
    </citation>
    <scope>NUCLEOTIDE SEQUENCE [LARGE SCALE GENOMIC DNA]</scope>
    <source>
        <strain evidence="2">A125KOH2</strain>
    </source>
</reference>
<dbReference type="Proteomes" id="UP000044625">
    <property type="component" value="Unassembled WGS sequence"/>
</dbReference>
<dbReference type="EMBL" id="CQAZ01000011">
    <property type="protein sequence ID" value="CNH53532.1"/>
    <property type="molecule type" value="Genomic_DNA"/>
</dbReference>
<accession>A0A0T9P9Z0</accession>
<dbReference type="STRING" id="1288385.ERS137968_02628"/>
<reference evidence="3 4" key="1">
    <citation type="submission" date="2015-03" db="EMBL/GenBank/DDBJ databases">
        <authorList>
            <consortium name="Pathogen Informatics"/>
            <person name="Murphy D."/>
        </authorList>
    </citation>
    <scope>NUCLEOTIDE SEQUENCE [LARGE SCALE GENOMIC DNA]</scope>
    <source>
        <strain evidence="3">Type strain: CIP110230</strain>
        <strain evidence="4">type strain: CIP110230</strain>
    </source>
</reference>
<reference evidence="5" key="2">
    <citation type="submission" date="2015-03" db="EMBL/GenBank/DDBJ databases">
        <authorList>
            <consortium name="Pathogen Informatics"/>
        </authorList>
    </citation>
    <scope>NUCLEOTIDE SEQUENCE [LARGE SCALE GENOMIC DNA]</scope>
    <source>
        <strain evidence="5">A125KOH2</strain>
    </source>
</reference>
<dbReference type="AlphaFoldDB" id="A0A0T9P9Z0"/>
<gene>
    <name evidence="2" type="ORF">ERS008529_01477</name>
    <name evidence="3" type="ORF">ERS137968_02628</name>
</gene>
<evidence type="ECO:0000313" key="4">
    <source>
        <dbReference type="Proteomes" id="UP000044625"/>
    </source>
</evidence>
<evidence type="ECO:0000313" key="3">
    <source>
        <dbReference type="EMBL" id="CRY67550.1"/>
    </source>
</evidence>